<keyword evidence="2" id="KW-1185">Reference proteome</keyword>
<comment type="caution">
    <text evidence="1">The sequence shown here is derived from an EMBL/GenBank/DDBJ whole genome shotgun (WGS) entry which is preliminary data.</text>
</comment>
<proteinExistence type="predicted"/>
<name>A0AAV4PVE5_9ARAC</name>
<dbReference type="Proteomes" id="UP001054837">
    <property type="component" value="Unassembled WGS sequence"/>
</dbReference>
<gene>
    <name evidence="1" type="ORF">CDAR_239011</name>
</gene>
<protein>
    <submittedName>
        <fullName evidence="1">Uncharacterized protein</fullName>
    </submittedName>
</protein>
<evidence type="ECO:0000313" key="1">
    <source>
        <dbReference type="EMBL" id="GIX99905.1"/>
    </source>
</evidence>
<sequence length="94" mass="10508">MSVLLKFSPPSLLPEGHFHHSGGGEAKILKHELASSGDRFLLHPLFLTSTPSSTDAGDHRLTTGMTRGRGDVHEVKMCFWKDALYNFSNRWPVF</sequence>
<evidence type="ECO:0000313" key="2">
    <source>
        <dbReference type="Proteomes" id="UP001054837"/>
    </source>
</evidence>
<reference evidence="1 2" key="1">
    <citation type="submission" date="2021-06" db="EMBL/GenBank/DDBJ databases">
        <title>Caerostris darwini draft genome.</title>
        <authorList>
            <person name="Kono N."/>
            <person name="Arakawa K."/>
        </authorList>
    </citation>
    <scope>NUCLEOTIDE SEQUENCE [LARGE SCALE GENOMIC DNA]</scope>
</reference>
<dbReference type="EMBL" id="BPLQ01003353">
    <property type="protein sequence ID" value="GIX99905.1"/>
    <property type="molecule type" value="Genomic_DNA"/>
</dbReference>
<dbReference type="AlphaFoldDB" id="A0AAV4PVE5"/>
<organism evidence="1 2">
    <name type="scientific">Caerostris darwini</name>
    <dbReference type="NCBI Taxonomy" id="1538125"/>
    <lineage>
        <taxon>Eukaryota</taxon>
        <taxon>Metazoa</taxon>
        <taxon>Ecdysozoa</taxon>
        <taxon>Arthropoda</taxon>
        <taxon>Chelicerata</taxon>
        <taxon>Arachnida</taxon>
        <taxon>Araneae</taxon>
        <taxon>Araneomorphae</taxon>
        <taxon>Entelegynae</taxon>
        <taxon>Araneoidea</taxon>
        <taxon>Araneidae</taxon>
        <taxon>Caerostris</taxon>
    </lineage>
</organism>
<accession>A0AAV4PVE5</accession>